<comment type="caution">
    <text evidence="3">The sequence shown here is derived from an EMBL/GenBank/DDBJ whole genome shotgun (WGS) entry which is preliminary data.</text>
</comment>
<dbReference type="InterPro" id="IPR010093">
    <property type="entry name" value="SinI_DNA-bd"/>
</dbReference>
<dbReference type="InterPro" id="IPR009061">
    <property type="entry name" value="DNA-bd_dom_put_sf"/>
</dbReference>
<feature type="compositionally biased region" description="Basic and acidic residues" evidence="1">
    <location>
        <begin position="112"/>
        <end position="143"/>
    </location>
</feature>
<protein>
    <submittedName>
        <fullName evidence="3">Helix-turn-helix domain-containing protein</fullName>
    </submittedName>
</protein>
<dbReference type="InterPro" id="IPR041657">
    <property type="entry name" value="HTH_17"/>
</dbReference>
<accession>A0ABW9QTB3</accession>
<feature type="domain" description="Helix-turn-helix" evidence="2">
    <location>
        <begin position="53"/>
        <end position="101"/>
    </location>
</feature>
<feature type="region of interest" description="Disordered" evidence="1">
    <location>
        <begin position="27"/>
        <end position="48"/>
    </location>
</feature>
<evidence type="ECO:0000313" key="3">
    <source>
        <dbReference type="EMBL" id="MST32944.1"/>
    </source>
</evidence>
<dbReference type="SUPFAM" id="SSF46955">
    <property type="entry name" value="Putative DNA-binding domain"/>
    <property type="match status" value="1"/>
</dbReference>
<dbReference type="EMBL" id="WJHE01000439">
    <property type="protein sequence ID" value="MST32944.1"/>
    <property type="molecule type" value="Genomic_DNA"/>
</dbReference>
<proteinExistence type="predicted"/>
<organism evidence="3 4">
    <name type="scientific">Acidiferrimicrobium australe</name>
    <dbReference type="NCBI Taxonomy" id="2664430"/>
    <lineage>
        <taxon>Bacteria</taxon>
        <taxon>Bacillati</taxon>
        <taxon>Actinomycetota</taxon>
        <taxon>Acidimicrobiia</taxon>
        <taxon>Acidimicrobiales</taxon>
        <taxon>Acidimicrobiaceae</taxon>
        <taxon>Acidiferrimicrobium</taxon>
    </lineage>
</organism>
<gene>
    <name evidence="3" type="ORF">GHK86_09470</name>
</gene>
<evidence type="ECO:0000313" key="4">
    <source>
        <dbReference type="Proteomes" id="UP000437736"/>
    </source>
</evidence>
<name>A0ABW9QTB3_9ACTN</name>
<dbReference type="NCBIfam" id="TIGR01764">
    <property type="entry name" value="excise"/>
    <property type="match status" value="1"/>
</dbReference>
<reference evidence="3 4" key="1">
    <citation type="submission" date="2019-11" db="EMBL/GenBank/DDBJ databases">
        <title>Acidiferrimicrobium australis gen. nov., sp. nov., an acidophilic and obligately heterotrophic, member of the Actinobacteria that catalyses dissimilatory oxido- reduction of iron isolated from metal-rich acidic water in Chile.</title>
        <authorList>
            <person name="Gonzalez D."/>
            <person name="Huber K."/>
            <person name="Hedrich S."/>
            <person name="Rojas-Villalobos C."/>
            <person name="Quatrini R."/>
            <person name="Dinamarca M.A."/>
            <person name="Schwarz A."/>
            <person name="Canales C."/>
            <person name="Nancucheo I."/>
        </authorList>
    </citation>
    <scope>NUCLEOTIDE SEQUENCE [LARGE SCALE GENOMIC DNA]</scope>
    <source>
        <strain evidence="3 4">USS-CCA1</strain>
    </source>
</reference>
<feature type="region of interest" description="Disordered" evidence="1">
    <location>
        <begin position="109"/>
        <end position="143"/>
    </location>
</feature>
<evidence type="ECO:0000259" key="2">
    <source>
        <dbReference type="Pfam" id="PF12728"/>
    </source>
</evidence>
<evidence type="ECO:0000256" key="1">
    <source>
        <dbReference type="SAM" id="MobiDB-lite"/>
    </source>
</evidence>
<dbReference type="Proteomes" id="UP000437736">
    <property type="component" value="Unassembled WGS sequence"/>
</dbReference>
<keyword evidence="4" id="KW-1185">Reference proteome</keyword>
<dbReference type="Pfam" id="PF12728">
    <property type="entry name" value="HTH_17"/>
    <property type="match status" value="1"/>
</dbReference>
<sequence length="143" mass="15653">MKTYETPRAVAPRLVCWAHGNDVVGGRSAGPPRGWTPGGGGPMSETGEKPIRWLSTRDACERLGITLRTLYRFIDEGQLPAYKMGRVIRLQAGDVDEFIGRMRIAPGTLEHLYPEPKGHDRPADEPSRATAGDGRDAALDDEL</sequence>